<protein>
    <recommendedName>
        <fullName evidence="3">Integrase core domain protein</fullName>
    </recommendedName>
</protein>
<gene>
    <name evidence="1" type="ORF">LEP1GSC024_4520</name>
</gene>
<dbReference type="SUPFAM" id="SSF53098">
    <property type="entry name" value="Ribonuclease H-like"/>
    <property type="match status" value="1"/>
</dbReference>
<evidence type="ECO:0008006" key="3">
    <source>
        <dbReference type="Google" id="ProtNLM"/>
    </source>
</evidence>
<reference evidence="1 2" key="1">
    <citation type="submission" date="2013-01" db="EMBL/GenBank/DDBJ databases">
        <authorList>
            <person name="Harkins D.M."/>
            <person name="Durkin A.S."/>
            <person name="Brinkac L.M."/>
            <person name="Haft D.H."/>
            <person name="Selengut J.D."/>
            <person name="Sanka R."/>
            <person name="DePew J."/>
            <person name="Purushe J."/>
            <person name="Whelen A.C."/>
            <person name="Vinetz J.M."/>
            <person name="Sutton G.G."/>
            <person name="Nierman W.C."/>
            <person name="Fouts D.E."/>
        </authorList>
    </citation>
    <scope>NUCLEOTIDE SEQUENCE [LARGE SCALE GENOMIC DNA]</scope>
    <source>
        <strain evidence="1 2">2001034031</strain>
    </source>
</reference>
<dbReference type="InterPro" id="IPR012337">
    <property type="entry name" value="RNaseH-like_sf"/>
</dbReference>
<evidence type="ECO:0000313" key="1">
    <source>
        <dbReference type="EMBL" id="EMO86957.1"/>
    </source>
</evidence>
<dbReference type="AlphaFoldDB" id="M6XY09"/>
<proteinExistence type="predicted"/>
<dbReference type="InterPro" id="IPR050900">
    <property type="entry name" value="Transposase_IS3/IS150/IS904"/>
</dbReference>
<dbReference type="PANTHER" id="PTHR46889">
    <property type="entry name" value="TRANSPOSASE INSF FOR INSERTION SEQUENCE IS3B-RELATED"/>
    <property type="match status" value="1"/>
</dbReference>
<dbReference type="PANTHER" id="PTHR46889:SF4">
    <property type="entry name" value="TRANSPOSASE INSO FOR INSERTION SEQUENCE ELEMENT IS911B-RELATED"/>
    <property type="match status" value="1"/>
</dbReference>
<organism evidence="1 2">
    <name type="scientific">Leptospira noguchii str. 2001034031</name>
    <dbReference type="NCBI Taxonomy" id="1193053"/>
    <lineage>
        <taxon>Bacteria</taxon>
        <taxon>Pseudomonadati</taxon>
        <taxon>Spirochaetota</taxon>
        <taxon>Spirochaetia</taxon>
        <taxon>Leptospirales</taxon>
        <taxon>Leptospiraceae</taxon>
        <taxon>Leptospira</taxon>
    </lineage>
</organism>
<accession>M6XY09</accession>
<comment type="caution">
    <text evidence="1">The sequence shown here is derived from an EMBL/GenBank/DDBJ whole genome shotgun (WGS) entry which is preliminary data.</text>
</comment>
<evidence type="ECO:0000313" key="2">
    <source>
        <dbReference type="Proteomes" id="UP000012138"/>
    </source>
</evidence>
<sequence>MDRFNREVIGKAVSDANNTELVLCALDDAIKTRGAKKLSGCIHHTDSDVRYCADKYIKRLRRIKSKYQCAKATPTKMLMQNLCLRRSNTKRSM</sequence>
<dbReference type="EMBL" id="AKXB02000173">
    <property type="protein sequence ID" value="EMO86957.1"/>
    <property type="molecule type" value="Genomic_DNA"/>
</dbReference>
<dbReference type="Proteomes" id="UP000012138">
    <property type="component" value="Unassembled WGS sequence"/>
</dbReference>
<name>M6XY09_9LEPT</name>
<dbReference type="RefSeq" id="WP_004447786.1">
    <property type="nucleotide sequence ID" value="NZ_AKXB02000173.1"/>
</dbReference>